<feature type="region of interest" description="Disordered" evidence="1">
    <location>
        <begin position="1"/>
        <end position="78"/>
    </location>
</feature>
<dbReference type="InterPro" id="IPR007034">
    <property type="entry name" value="BMS1_TSR1_C"/>
</dbReference>
<name>U6LGG5_9EIME</name>
<reference evidence="3" key="1">
    <citation type="submission" date="2013-10" db="EMBL/GenBank/DDBJ databases">
        <title>Genomic analysis of the causative agents of coccidiosis in chickens.</title>
        <authorList>
            <person name="Reid A.J."/>
            <person name="Blake D."/>
            <person name="Billington K."/>
            <person name="Browne H."/>
            <person name="Dunn M."/>
            <person name="Hung S."/>
            <person name="Kawahara F."/>
            <person name="Miranda-Saavedra D."/>
            <person name="Mourier T."/>
            <person name="Nagra H."/>
            <person name="Otto T.D."/>
            <person name="Rawlings N."/>
            <person name="Sanchez A."/>
            <person name="Sanders M."/>
            <person name="Subramaniam C."/>
            <person name="Tay Y."/>
            <person name="Dear P."/>
            <person name="Doerig C."/>
            <person name="Gruber A."/>
            <person name="Parkinson J."/>
            <person name="Shirley M."/>
            <person name="Wan K.L."/>
            <person name="Berriman M."/>
            <person name="Tomley F."/>
            <person name="Pain A."/>
        </authorList>
    </citation>
    <scope>NUCLEOTIDE SEQUENCE [LARGE SCALE GENOMIC DNA]</scope>
    <source>
        <strain evidence="3">Houghton</strain>
    </source>
</reference>
<accession>U6LGG5</accession>
<dbReference type="SMART" id="SM01362">
    <property type="entry name" value="DUF663"/>
    <property type="match status" value="1"/>
</dbReference>
<dbReference type="GO" id="GO:0000462">
    <property type="term" value="P:maturation of SSU-rRNA from tricistronic rRNA transcript (SSU-rRNA, 5.8S rRNA, LSU-rRNA)"/>
    <property type="evidence" value="ECO:0007669"/>
    <property type="project" value="TreeGrafter"/>
</dbReference>
<organism evidence="3 4">
    <name type="scientific">Eimeria brunetti</name>
    <dbReference type="NCBI Taxonomy" id="51314"/>
    <lineage>
        <taxon>Eukaryota</taxon>
        <taxon>Sar</taxon>
        <taxon>Alveolata</taxon>
        <taxon>Apicomplexa</taxon>
        <taxon>Conoidasida</taxon>
        <taxon>Coccidia</taxon>
        <taxon>Eucoccidiorida</taxon>
        <taxon>Eimeriorina</taxon>
        <taxon>Eimeriidae</taxon>
        <taxon>Eimeria</taxon>
    </lineage>
</organism>
<feature type="domain" description="Ribosome biogenesis protein BMS1/TSR1 C-terminal" evidence="2">
    <location>
        <begin position="515"/>
        <end position="836"/>
    </location>
</feature>
<dbReference type="PANTHER" id="PTHR12858">
    <property type="entry name" value="RIBOSOME BIOGENESIS PROTEIN"/>
    <property type="match status" value="1"/>
</dbReference>
<evidence type="ECO:0000259" key="2">
    <source>
        <dbReference type="SMART" id="SM01362"/>
    </source>
</evidence>
<dbReference type="PANTHER" id="PTHR12858:SF1">
    <property type="entry name" value="PRE-RRNA-PROCESSING PROTEIN TSR1 HOMOLOG"/>
    <property type="match status" value="1"/>
</dbReference>
<dbReference type="EMBL" id="HG711674">
    <property type="protein sequence ID" value="CDJ49447.1"/>
    <property type="molecule type" value="Genomic_DNA"/>
</dbReference>
<feature type="compositionally biased region" description="Low complexity" evidence="1">
    <location>
        <begin position="33"/>
        <end position="44"/>
    </location>
</feature>
<dbReference type="Proteomes" id="UP000030750">
    <property type="component" value="Unassembled WGS sequence"/>
</dbReference>
<proteinExistence type="predicted"/>
<sequence length="889" mass="98311">MGHRHRSVLKQQNKAFKGSSSKPKSLKEKRRAAAANALSNNINRPITKSDRIQRSKQRRLQLRRNHHQQQISSSSGPPPKVVLLLPFSDFVCIDRVFNELKRELAHEDGEAISGGPSGVDMDEDNAATGTNGVTGRAVQSHPQNCPYLFTLPAYARNPAIPKRHRQQVLLVPAPRIRGETGDVMQQEGGQPERPSELLRYMDLCSCCDVLVCLFGGNCTYENSAFSSRGYKVLQALKLQGLPPSVIGIGCVDPSLLDPADVPQGKFAANESLKFMRRFFESELGAERLPVHITGVGDFVLTRIEPVGPASKRMELAASNNQATTDMEALGADLQEVVQASQPLQPLDTAALEQTWPTEEEMAGDGETASASHKRCVRIPKDVGDYERAWLESDTDGTDDDREEEVNMDSDADMQHEEAASVDVEPASSALDETEDDWKPLSGAEQQQMETDKYVLAFVGNLNLIVSIDAHKGAAILWRMLFAMALGKSDLCLVLSEAYAAQRREAAEMEKEFPDQVDTPLDIPAKERFQKYRGLKSFRSSPWAQNEDLPLGYGRIIDVSSLKVYNSAQQLAFGRVTGICLISRFCRLLIPLRHSYVLQQLTQQQASLSGKEFEEALIEAMARRVANRFAVQAESLAPASRASADNDLMLPDFLIVSQLLQHESQVAVVHSQVTFCDDAPVKGKDPLLMACGFRRFPASPIYSEEPRHGMHSATKWKLKRWAEPGTTVTATVYSPLVLPPSPCIMLRSDQSAWGSVLPVNKASSRLIIKRVLLSGHPFKVHRRKAVVRFMFFNPDDVRWFAPVELHTKRGLRGNIVEPLGTHGYMKCKFSDYLKQNDEGAYGVLCLLAAGEKPLSFGSAMHWACSVTPLSSRIPKVVSTVVGWATKPTAN</sequence>
<feature type="region of interest" description="Disordered" evidence="1">
    <location>
        <begin position="390"/>
        <end position="435"/>
    </location>
</feature>
<reference evidence="3" key="2">
    <citation type="submission" date="2013-10" db="EMBL/GenBank/DDBJ databases">
        <authorList>
            <person name="Aslett M."/>
        </authorList>
    </citation>
    <scope>NUCLEOTIDE SEQUENCE [LARGE SCALE GENOMIC DNA]</scope>
    <source>
        <strain evidence="3">Houghton</strain>
    </source>
</reference>
<dbReference type="AlphaFoldDB" id="U6LGG5"/>
<dbReference type="GO" id="GO:0000479">
    <property type="term" value="P:endonucleolytic cleavage of tricistronic rRNA transcript (SSU-rRNA, 5.8S rRNA, LSU-rRNA)"/>
    <property type="evidence" value="ECO:0007669"/>
    <property type="project" value="TreeGrafter"/>
</dbReference>
<evidence type="ECO:0000313" key="3">
    <source>
        <dbReference type="EMBL" id="CDJ49447.1"/>
    </source>
</evidence>
<feature type="compositionally biased region" description="Acidic residues" evidence="1">
    <location>
        <begin position="392"/>
        <end position="411"/>
    </location>
</feature>
<keyword evidence="4" id="KW-1185">Reference proteome</keyword>
<dbReference type="GO" id="GO:0005525">
    <property type="term" value="F:GTP binding"/>
    <property type="evidence" value="ECO:0007669"/>
    <property type="project" value="TreeGrafter"/>
</dbReference>
<dbReference type="GO" id="GO:0003924">
    <property type="term" value="F:GTPase activity"/>
    <property type="evidence" value="ECO:0007669"/>
    <property type="project" value="TreeGrafter"/>
</dbReference>
<protein>
    <recommendedName>
        <fullName evidence="2">Ribosome biogenesis protein BMS1/TSR1 C-terminal domain-containing protein</fullName>
    </recommendedName>
</protein>
<dbReference type="OrthoDB" id="119302at2759"/>
<dbReference type="Pfam" id="PF04950">
    <property type="entry name" value="RIBIOP_C"/>
    <property type="match status" value="1"/>
</dbReference>
<gene>
    <name evidence="3" type="ORF">EBH_0026260</name>
</gene>
<evidence type="ECO:0000313" key="4">
    <source>
        <dbReference type="Proteomes" id="UP000030750"/>
    </source>
</evidence>
<dbReference type="VEuPathDB" id="ToxoDB:EBH_0026260"/>
<feature type="compositionally biased region" description="Polar residues" evidence="1">
    <location>
        <begin position="9"/>
        <end position="23"/>
    </location>
</feature>
<evidence type="ECO:0000256" key="1">
    <source>
        <dbReference type="SAM" id="MobiDB-lite"/>
    </source>
</evidence>
<feature type="compositionally biased region" description="Basic residues" evidence="1">
    <location>
        <begin position="54"/>
        <end position="67"/>
    </location>
</feature>
<dbReference type="GO" id="GO:0030688">
    <property type="term" value="C:preribosome, small subunit precursor"/>
    <property type="evidence" value="ECO:0007669"/>
    <property type="project" value="TreeGrafter"/>
</dbReference>
<dbReference type="GO" id="GO:0034511">
    <property type="term" value="F:U3 snoRNA binding"/>
    <property type="evidence" value="ECO:0007669"/>
    <property type="project" value="TreeGrafter"/>
</dbReference>
<dbReference type="InterPro" id="IPR039761">
    <property type="entry name" value="Bms1/Tsr1"/>
</dbReference>